<dbReference type="Gene3D" id="2.60.120.590">
    <property type="entry name" value="Alpha-ketoglutarate-dependent dioxygenase AlkB-like"/>
    <property type="match status" value="1"/>
</dbReference>
<dbReference type="GO" id="GO:0006974">
    <property type="term" value="P:DNA damage response"/>
    <property type="evidence" value="ECO:0007669"/>
    <property type="project" value="InterPro"/>
</dbReference>
<dbReference type="AlphaFoldDB" id="I4YEY1"/>
<feature type="domain" description="Alpha-ketoglutarate-dependent dioxygenase AlkB-like" evidence="1">
    <location>
        <begin position="93"/>
        <end position="208"/>
    </location>
</feature>
<dbReference type="PANTHER" id="PTHR21052">
    <property type="entry name" value="SPERMATOGENESIS ASSOCIATED 11-RELATED"/>
    <property type="match status" value="1"/>
</dbReference>
<protein>
    <recommendedName>
        <fullName evidence="1">Alpha-ketoglutarate-dependent dioxygenase AlkB-like domain-containing protein</fullName>
    </recommendedName>
</protein>
<dbReference type="PANTHER" id="PTHR21052:SF0">
    <property type="entry name" value="ALPHA-KETOGLUTARATE-DEPENDENT DIOXYGENASE ALKB HOMOLOG 7, MITOCHONDRIAL"/>
    <property type="match status" value="1"/>
</dbReference>
<dbReference type="Pfam" id="PF13532">
    <property type="entry name" value="2OG-FeII_Oxy_2"/>
    <property type="match status" value="1"/>
</dbReference>
<reference evidence="2 3" key="1">
    <citation type="journal article" date="2012" name="Fungal Genet. Biol.">
        <title>The genome of the xerotolerant mold Wallemia sebi reveals adaptations to osmotic stress and suggests cryptic sexual reproduction.</title>
        <authorList>
            <person name="Padamsee M."/>
            <person name="Kumar T.K.A."/>
            <person name="Riley R."/>
            <person name="Binder M."/>
            <person name="Boyd A."/>
            <person name="Calvo A.M."/>
            <person name="Furukawa K."/>
            <person name="Hesse C."/>
            <person name="Hohmann S."/>
            <person name="James T.Y."/>
            <person name="LaButti K."/>
            <person name="Lapidus A."/>
            <person name="Lindquist E."/>
            <person name="Lucas S."/>
            <person name="Miller K."/>
            <person name="Shantappa S."/>
            <person name="Grigoriev I.V."/>
            <person name="Hibbett D.S."/>
            <person name="McLaughlin D.J."/>
            <person name="Spatafora J.W."/>
            <person name="Aime M.C."/>
        </authorList>
    </citation>
    <scope>NUCLEOTIDE SEQUENCE [LARGE SCALE GENOMIC DNA]</scope>
    <source>
        <strain evidence="3">ATCC MYA-4683 / CBS 633.66</strain>
    </source>
</reference>
<dbReference type="SUPFAM" id="SSF51197">
    <property type="entry name" value="Clavaminate synthase-like"/>
    <property type="match status" value="1"/>
</dbReference>
<dbReference type="InterPro" id="IPR027450">
    <property type="entry name" value="AlkB-like"/>
</dbReference>
<dbReference type="GeneID" id="18475327"/>
<organism evidence="2 3">
    <name type="scientific">Wallemia mellicola (strain ATCC MYA-4683 / CBS 633.66)</name>
    <name type="common">Wallemia sebi (CBS 633.66)</name>
    <dbReference type="NCBI Taxonomy" id="671144"/>
    <lineage>
        <taxon>Eukaryota</taxon>
        <taxon>Fungi</taxon>
        <taxon>Dikarya</taxon>
        <taxon>Basidiomycota</taxon>
        <taxon>Wallemiomycotina</taxon>
        <taxon>Wallemiomycetes</taxon>
        <taxon>Wallemiales</taxon>
        <taxon>Wallemiaceae</taxon>
        <taxon>Wallemia</taxon>
    </lineage>
</organism>
<dbReference type="RefSeq" id="XP_006957195.1">
    <property type="nucleotide sequence ID" value="XM_006957133.1"/>
</dbReference>
<dbReference type="InterPro" id="IPR032870">
    <property type="entry name" value="ALKBH7-like"/>
</dbReference>
<evidence type="ECO:0000259" key="1">
    <source>
        <dbReference type="Pfam" id="PF13532"/>
    </source>
</evidence>
<dbReference type="Proteomes" id="UP000005242">
    <property type="component" value="Unassembled WGS sequence"/>
</dbReference>
<proteinExistence type="predicted"/>
<dbReference type="InParanoid" id="I4YEY1"/>
<gene>
    <name evidence="2" type="ORF">WALSEDRAFT_67995</name>
</gene>
<dbReference type="KEGG" id="wse:WALSEDRAFT_67995"/>
<accession>I4YEY1</accession>
<dbReference type="FunCoup" id="I4YEY1">
    <property type="interactions" value="16"/>
</dbReference>
<sequence>MSDTSDSLFDDHDCEFDDVDISLLPIVYQSPPITIPGLYIHHELIPEDIQSEIISNLSFHPPDITQHVAFGKQPRYISKLDLYLENQLKGVINQTEHKKLFHQNLPRQSIVNVYGYDSSPRSYYLASHTDLAKFGEGVIIVSLGTSIGMKFESSTGESFEIFLKPGSILCMTDEARYNWTHGIVPRTVDRVDKVGLLKRGIRVGLTLRYYNQNIDNNDK</sequence>
<dbReference type="GO" id="GO:0005759">
    <property type="term" value="C:mitochondrial matrix"/>
    <property type="evidence" value="ECO:0007669"/>
    <property type="project" value="TreeGrafter"/>
</dbReference>
<name>I4YEY1_WALMC</name>
<evidence type="ECO:0000313" key="2">
    <source>
        <dbReference type="EMBL" id="EIM22523.1"/>
    </source>
</evidence>
<evidence type="ECO:0000313" key="3">
    <source>
        <dbReference type="Proteomes" id="UP000005242"/>
    </source>
</evidence>
<dbReference type="GO" id="GO:0006631">
    <property type="term" value="P:fatty acid metabolic process"/>
    <property type="evidence" value="ECO:0007669"/>
    <property type="project" value="TreeGrafter"/>
</dbReference>
<dbReference type="HOGENOM" id="CLU_052246_2_0_1"/>
<keyword evidence="3" id="KW-1185">Reference proteome</keyword>
<dbReference type="InterPro" id="IPR037151">
    <property type="entry name" value="AlkB-like_sf"/>
</dbReference>
<dbReference type="OMA" id="INQIMLF"/>
<dbReference type="EMBL" id="JH668227">
    <property type="protein sequence ID" value="EIM22523.1"/>
    <property type="molecule type" value="Genomic_DNA"/>
</dbReference>
<dbReference type="OrthoDB" id="412814at2759"/>
<dbReference type="eggNOG" id="ENOG502SEC3">
    <property type="taxonomic scope" value="Eukaryota"/>
</dbReference>